<dbReference type="PANTHER" id="PTHR14677">
    <property type="entry name" value="ARSENITE INDUCUBLE RNA ASSOCIATED PROTEIN AIP-1-RELATED"/>
    <property type="match status" value="1"/>
</dbReference>
<organism evidence="5 6">
    <name type="scientific">Mycena belliarum</name>
    <dbReference type="NCBI Taxonomy" id="1033014"/>
    <lineage>
        <taxon>Eukaryota</taxon>
        <taxon>Fungi</taxon>
        <taxon>Dikarya</taxon>
        <taxon>Basidiomycota</taxon>
        <taxon>Agaricomycotina</taxon>
        <taxon>Agaricomycetes</taxon>
        <taxon>Agaricomycetidae</taxon>
        <taxon>Agaricales</taxon>
        <taxon>Marasmiineae</taxon>
        <taxon>Mycenaceae</taxon>
        <taxon>Mycena</taxon>
    </lineage>
</organism>
<protein>
    <recommendedName>
        <fullName evidence="4">AN1-type domain-containing protein</fullName>
    </recommendedName>
</protein>
<evidence type="ECO:0000259" key="4">
    <source>
        <dbReference type="SMART" id="SM00154"/>
    </source>
</evidence>
<dbReference type="Gene3D" id="4.10.1110.10">
    <property type="entry name" value="AN1-like Zinc finger"/>
    <property type="match status" value="2"/>
</dbReference>
<keyword evidence="1" id="KW-0479">Metal-binding</keyword>
<reference evidence="5" key="1">
    <citation type="submission" date="2023-03" db="EMBL/GenBank/DDBJ databases">
        <title>Massive genome expansion in bonnet fungi (Mycena s.s.) driven by repeated elements and novel gene families across ecological guilds.</title>
        <authorList>
            <consortium name="Lawrence Berkeley National Laboratory"/>
            <person name="Harder C.B."/>
            <person name="Miyauchi S."/>
            <person name="Viragh M."/>
            <person name="Kuo A."/>
            <person name="Thoen E."/>
            <person name="Andreopoulos B."/>
            <person name="Lu D."/>
            <person name="Skrede I."/>
            <person name="Drula E."/>
            <person name="Henrissat B."/>
            <person name="Morin E."/>
            <person name="Kohler A."/>
            <person name="Barry K."/>
            <person name="LaButti K."/>
            <person name="Morin E."/>
            <person name="Salamov A."/>
            <person name="Lipzen A."/>
            <person name="Mereny Z."/>
            <person name="Hegedus B."/>
            <person name="Baldrian P."/>
            <person name="Stursova M."/>
            <person name="Weitz H."/>
            <person name="Taylor A."/>
            <person name="Grigoriev I.V."/>
            <person name="Nagy L.G."/>
            <person name="Martin F."/>
            <person name="Kauserud H."/>
        </authorList>
    </citation>
    <scope>NUCLEOTIDE SEQUENCE</scope>
    <source>
        <strain evidence="5">CBHHK173m</strain>
    </source>
</reference>
<name>A0AAD6UCV8_9AGAR</name>
<comment type="caution">
    <text evidence="5">The sequence shown here is derived from an EMBL/GenBank/DDBJ whole genome shotgun (WGS) entry which is preliminary data.</text>
</comment>
<sequence>MSMIDIGSRCSYTQCNAIDFLPIFCKCERYFCRAHSMGDAHGCTANSGNNINIFLESSSRVGPSLQRCAAAKCTKPSLEAFIASDAEGRTPATCLHCQASFCAEHRHPKAHSCQTKLPPEPRNEAARALLAKNFPATPKAKPTVAPRPPKIPTDPAKLAHYRKLELVKMRHRAVPVDPKDKLSVLPPEDRLHFKVACEDKTEKVFWVRKVSSSLSLCSHLILRKALGTGRVLDLLVTQLGLGSDTSVCGSMLSLGPI</sequence>
<dbReference type="EMBL" id="JARJCN010000009">
    <property type="protein sequence ID" value="KAJ7098166.1"/>
    <property type="molecule type" value="Genomic_DNA"/>
</dbReference>
<feature type="domain" description="AN1-type" evidence="4">
    <location>
        <begin position="10"/>
        <end position="48"/>
    </location>
</feature>
<dbReference type="PANTHER" id="PTHR14677:SF20">
    <property type="entry name" value="ZINC FINGER AN1-TYPE CONTAINING 2A-RELATED"/>
    <property type="match status" value="1"/>
</dbReference>
<evidence type="ECO:0000256" key="3">
    <source>
        <dbReference type="ARBA" id="ARBA00022833"/>
    </source>
</evidence>
<dbReference type="AlphaFoldDB" id="A0AAD6UCV8"/>
<dbReference type="SUPFAM" id="SSF118310">
    <property type="entry name" value="AN1-like Zinc finger"/>
    <property type="match status" value="2"/>
</dbReference>
<accession>A0AAD6UCV8</accession>
<dbReference type="InterPro" id="IPR000058">
    <property type="entry name" value="Znf_AN1"/>
</dbReference>
<dbReference type="Proteomes" id="UP001222325">
    <property type="component" value="Unassembled WGS sequence"/>
</dbReference>
<gene>
    <name evidence="5" type="ORF">B0H15DRAFT_824429</name>
</gene>
<dbReference type="GO" id="GO:0005737">
    <property type="term" value="C:cytoplasm"/>
    <property type="evidence" value="ECO:0007669"/>
    <property type="project" value="TreeGrafter"/>
</dbReference>
<dbReference type="Pfam" id="PF01428">
    <property type="entry name" value="zf-AN1"/>
    <property type="match status" value="2"/>
</dbReference>
<dbReference type="SMART" id="SM00154">
    <property type="entry name" value="ZnF_AN1"/>
    <property type="match status" value="2"/>
</dbReference>
<dbReference type="InterPro" id="IPR035896">
    <property type="entry name" value="AN1-like_Znf"/>
</dbReference>
<keyword evidence="6" id="KW-1185">Reference proteome</keyword>
<keyword evidence="2" id="KW-0863">Zinc-finger</keyword>
<evidence type="ECO:0000313" key="6">
    <source>
        <dbReference type="Proteomes" id="UP001222325"/>
    </source>
</evidence>
<evidence type="ECO:0000256" key="1">
    <source>
        <dbReference type="ARBA" id="ARBA00022723"/>
    </source>
</evidence>
<feature type="domain" description="AN1-type" evidence="4">
    <location>
        <begin position="68"/>
        <end position="118"/>
    </location>
</feature>
<keyword evidence="3" id="KW-0862">Zinc</keyword>
<dbReference type="GO" id="GO:0008270">
    <property type="term" value="F:zinc ion binding"/>
    <property type="evidence" value="ECO:0007669"/>
    <property type="project" value="UniProtKB-KW"/>
</dbReference>
<evidence type="ECO:0000256" key="2">
    <source>
        <dbReference type="ARBA" id="ARBA00022771"/>
    </source>
</evidence>
<evidence type="ECO:0000313" key="5">
    <source>
        <dbReference type="EMBL" id="KAJ7098166.1"/>
    </source>
</evidence>
<proteinExistence type="predicted"/>